<dbReference type="EMBL" id="ML994798">
    <property type="protein sequence ID" value="KAF2174660.1"/>
    <property type="molecule type" value="Genomic_DNA"/>
</dbReference>
<dbReference type="AlphaFoldDB" id="A0A6A6D9L2"/>
<proteinExistence type="predicted"/>
<accession>A0A6A6D9L2</accession>
<sequence>MKIFAVFDDPEKSVSLNELNQIATLTKDELSQCLDGLHQAQQAVKTGQTVKAIVSHFSSPSPRFRRERVEENVRAVAGEWESFGNWSGGQLSRLCLLTKPEVVSIVTNRILRETVRNQLPDITIPAGFVDKLKDCKCNTSQLILSTPNYDLKDNS</sequence>
<reference evidence="1" key="1">
    <citation type="journal article" date="2020" name="Stud. Mycol.">
        <title>101 Dothideomycetes genomes: a test case for predicting lifestyles and emergence of pathogens.</title>
        <authorList>
            <person name="Haridas S."/>
            <person name="Albert R."/>
            <person name="Binder M."/>
            <person name="Bloem J."/>
            <person name="Labutti K."/>
            <person name="Salamov A."/>
            <person name="Andreopoulos B."/>
            <person name="Baker S."/>
            <person name="Barry K."/>
            <person name="Bills G."/>
            <person name="Bluhm B."/>
            <person name="Cannon C."/>
            <person name="Castanera R."/>
            <person name="Culley D."/>
            <person name="Daum C."/>
            <person name="Ezra D."/>
            <person name="Gonzalez J."/>
            <person name="Henrissat B."/>
            <person name="Kuo A."/>
            <person name="Liang C."/>
            <person name="Lipzen A."/>
            <person name="Lutzoni F."/>
            <person name="Magnuson J."/>
            <person name="Mondo S."/>
            <person name="Nolan M."/>
            <person name="Ohm R."/>
            <person name="Pangilinan J."/>
            <person name="Park H.-J."/>
            <person name="Ramirez L."/>
            <person name="Alfaro M."/>
            <person name="Sun H."/>
            <person name="Tritt A."/>
            <person name="Yoshinaga Y."/>
            <person name="Zwiers L.-H."/>
            <person name="Turgeon B."/>
            <person name="Goodwin S."/>
            <person name="Spatafora J."/>
            <person name="Crous P."/>
            <person name="Grigoriev I."/>
        </authorList>
    </citation>
    <scope>NUCLEOTIDE SEQUENCE</scope>
    <source>
        <strain evidence="1">CBS 207.26</strain>
    </source>
</reference>
<dbReference type="Proteomes" id="UP000800200">
    <property type="component" value="Unassembled WGS sequence"/>
</dbReference>
<evidence type="ECO:0000313" key="1">
    <source>
        <dbReference type="EMBL" id="KAF2174660.1"/>
    </source>
</evidence>
<gene>
    <name evidence="1" type="ORF">K469DRAFT_116241</name>
</gene>
<keyword evidence="2" id="KW-1185">Reference proteome</keyword>
<dbReference type="OrthoDB" id="10578595at2759"/>
<organism evidence="1 2">
    <name type="scientific">Zopfia rhizophila CBS 207.26</name>
    <dbReference type="NCBI Taxonomy" id="1314779"/>
    <lineage>
        <taxon>Eukaryota</taxon>
        <taxon>Fungi</taxon>
        <taxon>Dikarya</taxon>
        <taxon>Ascomycota</taxon>
        <taxon>Pezizomycotina</taxon>
        <taxon>Dothideomycetes</taxon>
        <taxon>Dothideomycetes incertae sedis</taxon>
        <taxon>Zopfiaceae</taxon>
        <taxon>Zopfia</taxon>
    </lineage>
</organism>
<name>A0A6A6D9L2_9PEZI</name>
<evidence type="ECO:0000313" key="2">
    <source>
        <dbReference type="Proteomes" id="UP000800200"/>
    </source>
</evidence>
<protein>
    <submittedName>
        <fullName evidence="1">Uncharacterized protein</fullName>
    </submittedName>
</protein>